<feature type="binding site" evidence="9">
    <location>
        <begin position="55"/>
        <end position="62"/>
    </location>
    <ligand>
        <name>ATP</name>
        <dbReference type="ChEBI" id="CHEBI:30616"/>
    </ligand>
</feature>
<keyword evidence="2 9" id="KW-0378">Hydrolase</keyword>
<dbReference type="Pfam" id="PF00580">
    <property type="entry name" value="UvrD-helicase"/>
    <property type="match status" value="1"/>
</dbReference>
<dbReference type="InterPro" id="IPR027417">
    <property type="entry name" value="P-loop_NTPase"/>
</dbReference>
<dbReference type="Proteomes" id="UP001580407">
    <property type="component" value="Unassembled WGS sequence"/>
</dbReference>
<protein>
    <recommendedName>
        <fullName evidence="7">DNA 3'-5' helicase</fullName>
        <ecNumber evidence="7">5.6.2.4</ecNumber>
    </recommendedName>
</protein>
<dbReference type="InterPro" id="IPR014017">
    <property type="entry name" value="DNA_helicase_UvrD-like_C"/>
</dbReference>
<dbReference type="EMBL" id="JBHILM010000029">
    <property type="protein sequence ID" value="MFB5683676.1"/>
    <property type="molecule type" value="Genomic_DNA"/>
</dbReference>
<evidence type="ECO:0000259" key="10">
    <source>
        <dbReference type="PROSITE" id="PS51198"/>
    </source>
</evidence>
<evidence type="ECO:0000256" key="7">
    <source>
        <dbReference type="ARBA" id="ARBA00034808"/>
    </source>
</evidence>
<evidence type="ECO:0000256" key="6">
    <source>
        <dbReference type="ARBA" id="ARBA00034617"/>
    </source>
</evidence>
<dbReference type="RefSeq" id="WP_375527404.1">
    <property type="nucleotide sequence ID" value="NZ_JBHILM010000029.1"/>
</dbReference>
<feature type="domain" description="UvrD-like helicase ATP-binding" evidence="10">
    <location>
        <begin position="34"/>
        <end position="347"/>
    </location>
</feature>
<keyword evidence="3 9" id="KW-0347">Helicase</keyword>
<comment type="caution">
    <text evidence="11">The sequence shown here is derived from an EMBL/GenBank/DDBJ whole genome shotgun (WGS) entry which is preliminary data.</text>
</comment>
<gene>
    <name evidence="11" type="ORF">ACE3NQ_22450</name>
</gene>
<proteinExistence type="predicted"/>
<evidence type="ECO:0000256" key="5">
    <source>
        <dbReference type="ARBA" id="ARBA00023235"/>
    </source>
</evidence>
<comment type="catalytic activity">
    <reaction evidence="6">
        <text>Couples ATP hydrolysis with the unwinding of duplex DNA by translocating in the 3'-5' direction.</text>
        <dbReference type="EC" id="5.6.2.4"/>
    </reaction>
</comment>
<evidence type="ECO:0000256" key="2">
    <source>
        <dbReference type="ARBA" id="ARBA00022801"/>
    </source>
</evidence>
<evidence type="ECO:0000256" key="9">
    <source>
        <dbReference type="PROSITE-ProRule" id="PRU00560"/>
    </source>
</evidence>
<dbReference type="Gene3D" id="3.40.50.300">
    <property type="entry name" value="P-loop containing nucleotide triphosphate hydrolases"/>
    <property type="match status" value="3"/>
</dbReference>
<keyword evidence="12" id="KW-1185">Reference proteome</keyword>
<sequence>MNRKEMEQEIINTLSKNKQANYSYISLIQTKVKEKTEQQLKYVLSSITENIYLEACAGSGKTEVVGMKTAYEISMWNSKNKGLAVLTFTNEATDTIKERVEKFSGLTSLYPHYIGTLSGFIHGFIAQSFGSKYFKHKNRDGDTSYRLIDKNLDIFNNHWLKKYELPYTNINPSKQYSYANQLYYDYNINDLIIYHSENHKVSLKEYYDSAGVQEFIQNYREKSGNSHSLGFDYIKNEIKKVKRNFLEDGFANFEDINNIAYIVLKKNPNIALLLALRFPVILIDECQDLSRIEINILDQLKANGATLHFIGDLNQSIYEFKNANPEITKEYLSNFQKCYLTDNFRSCHSIVNTSNQLLGITLPIRGRADDKLGDRSVCYLEYSDLSTVSQQYLDFLKEVNISFDRSAILVRQQSLKQELETNSQESKHPILDALQLWIYNTPKSRLLALELASKHMQRWFGGAKTKKNYHCPSAIDSVYRWRIFIKDFLEGCSVIDDLVKFENVRYTAWYKNFNKHFINILEESYHSLKSYDGEKRDFSKLTKLIAPRGTAKSEIVTYNTIDNLNLLSINTIHSVKGKDFDSVLVVSSLRNKGSGHWKQWVEKEVESGRIGYVASTRAKYSLVWAVPKLKREDRVKIESYGFKRITFADS</sequence>
<dbReference type="PANTHER" id="PTHR11070:SF67">
    <property type="entry name" value="DNA 3'-5' HELICASE"/>
    <property type="match status" value="1"/>
</dbReference>
<keyword evidence="1 9" id="KW-0547">Nucleotide-binding</keyword>
<evidence type="ECO:0000256" key="1">
    <source>
        <dbReference type="ARBA" id="ARBA00022741"/>
    </source>
</evidence>
<evidence type="ECO:0000256" key="8">
    <source>
        <dbReference type="ARBA" id="ARBA00048988"/>
    </source>
</evidence>
<keyword evidence="5" id="KW-0413">Isomerase</keyword>
<name>A0ABV5BD92_9BACL</name>
<dbReference type="InterPro" id="IPR014016">
    <property type="entry name" value="UvrD-like_ATP-bd"/>
</dbReference>
<dbReference type="SUPFAM" id="SSF52540">
    <property type="entry name" value="P-loop containing nucleoside triphosphate hydrolases"/>
    <property type="match status" value="1"/>
</dbReference>
<evidence type="ECO:0000256" key="4">
    <source>
        <dbReference type="ARBA" id="ARBA00022840"/>
    </source>
</evidence>
<dbReference type="PANTHER" id="PTHR11070">
    <property type="entry name" value="UVRD / RECB / PCRA DNA HELICASE FAMILY MEMBER"/>
    <property type="match status" value="1"/>
</dbReference>
<organism evidence="11 12">
    <name type="scientific">Paenibacillus terreus</name>
    <dbReference type="NCBI Taxonomy" id="1387834"/>
    <lineage>
        <taxon>Bacteria</taxon>
        <taxon>Bacillati</taxon>
        <taxon>Bacillota</taxon>
        <taxon>Bacilli</taxon>
        <taxon>Bacillales</taxon>
        <taxon>Paenibacillaceae</taxon>
        <taxon>Paenibacillus</taxon>
    </lineage>
</organism>
<dbReference type="PROSITE" id="PS51198">
    <property type="entry name" value="UVRD_HELICASE_ATP_BIND"/>
    <property type="match status" value="1"/>
</dbReference>
<reference evidence="11 12" key="1">
    <citation type="submission" date="2024-09" db="EMBL/GenBank/DDBJ databases">
        <authorList>
            <person name="Ruan L."/>
        </authorList>
    </citation>
    <scope>NUCLEOTIDE SEQUENCE [LARGE SCALE GENOMIC DNA]</scope>
    <source>
        <strain evidence="11 12">D33</strain>
    </source>
</reference>
<dbReference type="InterPro" id="IPR000212">
    <property type="entry name" value="DNA_helicase_UvrD/REP"/>
</dbReference>
<comment type="catalytic activity">
    <reaction evidence="8">
        <text>ATP + H2O = ADP + phosphate + H(+)</text>
        <dbReference type="Rhea" id="RHEA:13065"/>
        <dbReference type="ChEBI" id="CHEBI:15377"/>
        <dbReference type="ChEBI" id="CHEBI:15378"/>
        <dbReference type="ChEBI" id="CHEBI:30616"/>
        <dbReference type="ChEBI" id="CHEBI:43474"/>
        <dbReference type="ChEBI" id="CHEBI:456216"/>
        <dbReference type="EC" id="5.6.2.4"/>
    </reaction>
</comment>
<evidence type="ECO:0000256" key="3">
    <source>
        <dbReference type="ARBA" id="ARBA00022806"/>
    </source>
</evidence>
<keyword evidence="4 9" id="KW-0067">ATP-binding</keyword>
<dbReference type="EC" id="5.6.2.4" evidence="7"/>
<dbReference type="Pfam" id="PF13361">
    <property type="entry name" value="UvrD_C"/>
    <property type="match status" value="1"/>
</dbReference>
<evidence type="ECO:0000313" key="12">
    <source>
        <dbReference type="Proteomes" id="UP001580407"/>
    </source>
</evidence>
<evidence type="ECO:0000313" key="11">
    <source>
        <dbReference type="EMBL" id="MFB5683676.1"/>
    </source>
</evidence>
<accession>A0ABV5BD92</accession>